<dbReference type="Gene3D" id="1.10.1670.10">
    <property type="entry name" value="Helix-hairpin-Helix base-excision DNA repair enzymes (C-terminal)"/>
    <property type="match status" value="1"/>
</dbReference>
<evidence type="ECO:0000256" key="9">
    <source>
        <dbReference type="ARBA" id="ARBA00022801"/>
    </source>
</evidence>
<sequence>MKNHSLYDQLQVLEPQEKELDTRERLKAMERPLLSWYKEHARALPWRDRPEPYRVWISEIMLQQTRVEAVKPYFERFMEALPGIKDLASVPEDRLLKLWEGLGYYSRAKNLKKTAELLVEQQVGELPASYEELKKLPGIGSYTAGAIASIAFGIPVPAVDGNVLRVVSRVTGSKEDILKQSVKRRMEEDLKAVMPELEASFYNQGLIEIGAIVCVPNGSPLCGQCPLASICIARIKGLTGEIPVKTPKKARRAEDKTVMLLWQDGRIAIRKRDDTGLLASLYEFPNVEGHLDEDALLARLGVEDAKITPLPAAKHVFSHVEWHMIGFRIELGERPNGDFLWVTAEDLEKTYSLPGAFKSYTKLIR</sequence>
<dbReference type="InterPro" id="IPR005760">
    <property type="entry name" value="A/G_AdeGlyc_MutY"/>
</dbReference>
<dbReference type="Gene3D" id="1.10.340.30">
    <property type="entry name" value="Hypothetical protein, domain 2"/>
    <property type="match status" value="1"/>
</dbReference>
<dbReference type="InterPro" id="IPR029119">
    <property type="entry name" value="MutY_C"/>
</dbReference>
<evidence type="ECO:0000256" key="7">
    <source>
        <dbReference type="ARBA" id="ARBA00022723"/>
    </source>
</evidence>
<dbReference type="AlphaFoldDB" id="A0A084JMQ4"/>
<keyword evidence="13 14" id="KW-0326">Glycosidase</keyword>
<dbReference type="Pfam" id="PF00633">
    <property type="entry name" value="HHH"/>
    <property type="match status" value="1"/>
</dbReference>
<evidence type="ECO:0000313" key="17">
    <source>
        <dbReference type="Proteomes" id="UP000028525"/>
    </source>
</evidence>
<evidence type="ECO:0000256" key="2">
    <source>
        <dbReference type="ARBA" id="ARBA00002933"/>
    </source>
</evidence>
<dbReference type="GO" id="GO:0051539">
    <property type="term" value="F:4 iron, 4 sulfur cluster binding"/>
    <property type="evidence" value="ECO:0007669"/>
    <property type="project" value="UniProtKB-UniRule"/>
</dbReference>
<dbReference type="Gene3D" id="3.90.79.10">
    <property type="entry name" value="Nucleoside Triphosphate Pyrophosphohydrolase"/>
    <property type="match status" value="1"/>
</dbReference>
<dbReference type="CDD" id="cd00056">
    <property type="entry name" value="ENDO3c"/>
    <property type="match status" value="1"/>
</dbReference>
<evidence type="ECO:0000256" key="11">
    <source>
        <dbReference type="ARBA" id="ARBA00023014"/>
    </source>
</evidence>
<dbReference type="SMART" id="SM00478">
    <property type="entry name" value="ENDO3c"/>
    <property type="match status" value="1"/>
</dbReference>
<reference evidence="16 17" key="1">
    <citation type="submission" date="2014-07" db="EMBL/GenBank/DDBJ databases">
        <title>Draft genome of Clostridium celerecrescens 152B isolated from sediments associated with methane hydrate from Krishna Godavari basin.</title>
        <authorList>
            <person name="Honkalas V.S."/>
            <person name="Dabir A.P."/>
            <person name="Arora P."/>
            <person name="Dhakephalkar P.K."/>
        </authorList>
    </citation>
    <scope>NUCLEOTIDE SEQUENCE [LARGE SCALE GENOMIC DNA]</scope>
    <source>
        <strain evidence="16 17">152B</strain>
    </source>
</reference>
<comment type="catalytic activity">
    <reaction evidence="1 14">
        <text>Hydrolyzes free adenine bases from 7,8-dihydro-8-oxoguanine:adenine mismatched double-stranded DNA, leaving an apurinic site.</text>
        <dbReference type="EC" id="3.2.2.31"/>
    </reaction>
</comment>
<feature type="domain" description="HhH-GPD" evidence="15">
    <location>
        <begin position="61"/>
        <end position="212"/>
    </location>
</feature>
<dbReference type="RefSeq" id="WP_038280536.1">
    <property type="nucleotide sequence ID" value="NZ_JPME01000012.1"/>
</dbReference>
<dbReference type="OrthoDB" id="9802365at2"/>
<protein>
    <recommendedName>
        <fullName evidence="5 14">Adenine DNA glycosylase</fullName>
        <ecNumber evidence="4 14">3.2.2.31</ecNumber>
    </recommendedName>
</protein>
<dbReference type="PANTHER" id="PTHR42944:SF1">
    <property type="entry name" value="ADENINE DNA GLYCOSYLASE"/>
    <property type="match status" value="1"/>
</dbReference>
<dbReference type="InterPro" id="IPR003265">
    <property type="entry name" value="HhH-GPD_domain"/>
</dbReference>
<dbReference type="SUPFAM" id="SSF55811">
    <property type="entry name" value="Nudix"/>
    <property type="match status" value="1"/>
</dbReference>
<gene>
    <name evidence="16" type="ORF">IO98_09745</name>
</gene>
<comment type="cofactor">
    <cofactor evidence="14">
        <name>[4Fe-4S] cluster</name>
        <dbReference type="ChEBI" id="CHEBI:49883"/>
    </cofactor>
    <text evidence="14">Binds 1 [4Fe-4S] cluster.</text>
</comment>
<evidence type="ECO:0000256" key="10">
    <source>
        <dbReference type="ARBA" id="ARBA00023004"/>
    </source>
</evidence>
<dbReference type="PANTHER" id="PTHR42944">
    <property type="entry name" value="ADENINE DNA GLYCOSYLASE"/>
    <property type="match status" value="1"/>
</dbReference>
<dbReference type="Proteomes" id="UP000028525">
    <property type="component" value="Unassembled WGS sequence"/>
</dbReference>
<proteinExistence type="inferred from homology"/>
<keyword evidence="17" id="KW-1185">Reference proteome</keyword>
<keyword evidence="12" id="KW-0234">DNA repair</keyword>
<keyword evidence="8 14" id="KW-0227">DNA damage</keyword>
<comment type="similarity">
    <text evidence="3 14">Belongs to the Nth/MutY family.</text>
</comment>
<accession>A0A084JMQ4</accession>
<dbReference type="InterPro" id="IPR000445">
    <property type="entry name" value="HhH_motif"/>
</dbReference>
<name>A0A084JMQ4_9FIRM</name>
<dbReference type="GO" id="GO:0032357">
    <property type="term" value="F:oxidized purine DNA binding"/>
    <property type="evidence" value="ECO:0007669"/>
    <property type="project" value="TreeGrafter"/>
</dbReference>
<dbReference type="GO" id="GO:0006298">
    <property type="term" value="P:mismatch repair"/>
    <property type="evidence" value="ECO:0007669"/>
    <property type="project" value="TreeGrafter"/>
</dbReference>
<evidence type="ECO:0000256" key="13">
    <source>
        <dbReference type="ARBA" id="ARBA00023295"/>
    </source>
</evidence>
<evidence type="ECO:0000259" key="15">
    <source>
        <dbReference type="SMART" id="SM00478"/>
    </source>
</evidence>
<evidence type="ECO:0000256" key="14">
    <source>
        <dbReference type="RuleBase" id="RU365096"/>
    </source>
</evidence>
<keyword evidence="9" id="KW-0378">Hydrolase</keyword>
<evidence type="ECO:0000256" key="6">
    <source>
        <dbReference type="ARBA" id="ARBA00022485"/>
    </source>
</evidence>
<dbReference type="GO" id="GO:0035485">
    <property type="term" value="F:adenine/guanine mispair binding"/>
    <property type="evidence" value="ECO:0007669"/>
    <property type="project" value="TreeGrafter"/>
</dbReference>
<dbReference type="InterPro" id="IPR023170">
    <property type="entry name" value="HhH_base_excis_C"/>
</dbReference>
<dbReference type="EC" id="3.2.2.31" evidence="4 14"/>
<evidence type="ECO:0000256" key="1">
    <source>
        <dbReference type="ARBA" id="ARBA00000843"/>
    </source>
</evidence>
<dbReference type="InterPro" id="IPR044298">
    <property type="entry name" value="MIG/MutY"/>
</dbReference>
<dbReference type="CDD" id="cd03431">
    <property type="entry name" value="NUDIX_DNA_Glycosylase_C-MutY"/>
    <property type="match status" value="1"/>
</dbReference>
<dbReference type="GO" id="GO:0046872">
    <property type="term" value="F:metal ion binding"/>
    <property type="evidence" value="ECO:0007669"/>
    <property type="project" value="UniProtKB-UniRule"/>
</dbReference>
<dbReference type="GO" id="GO:0000701">
    <property type="term" value="F:purine-specific mismatch base pair DNA N-glycosylase activity"/>
    <property type="evidence" value="ECO:0007669"/>
    <property type="project" value="UniProtKB-EC"/>
</dbReference>
<evidence type="ECO:0000256" key="12">
    <source>
        <dbReference type="ARBA" id="ARBA00023204"/>
    </source>
</evidence>
<comment type="caution">
    <text evidence="16">The sequence shown here is derived from an EMBL/GenBank/DDBJ whole genome shotgun (WGS) entry which is preliminary data.</text>
</comment>
<keyword evidence="11" id="KW-0411">Iron-sulfur</keyword>
<keyword evidence="7" id="KW-0479">Metal-binding</keyword>
<dbReference type="InterPro" id="IPR015797">
    <property type="entry name" value="NUDIX_hydrolase-like_dom_sf"/>
</dbReference>
<dbReference type="InterPro" id="IPR011257">
    <property type="entry name" value="DNA_glycosylase"/>
</dbReference>
<dbReference type="Pfam" id="PF14815">
    <property type="entry name" value="NUDIX_4"/>
    <property type="match status" value="1"/>
</dbReference>
<keyword evidence="10 14" id="KW-0408">Iron</keyword>
<evidence type="ECO:0000313" key="16">
    <source>
        <dbReference type="EMBL" id="KEZ90238.1"/>
    </source>
</evidence>
<keyword evidence="6" id="KW-0004">4Fe-4S</keyword>
<dbReference type="STRING" id="29354.IO98_09745"/>
<dbReference type="PROSITE" id="PS01155">
    <property type="entry name" value="ENDONUCLEASE_III_2"/>
    <property type="match status" value="1"/>
</dbReference>
<evidence type="ECO:0000256" key="8">
    <source>
        <dbReference type="ARBA" id="ARBA00022763"/>
    </source>
</evidence>
<dbReference type="Pfam" id="PF00730">
    <property type="entry name" value="HhH-GPD"/>
    <property type="match status" value="1"/>
</dbReference>
<dbReference type="FunFam" id="1.10.340.30:FF:000002">
    <property type="entry name" value="Adenine DNA glycosylase"/>
    <property type="match status" value="1"/>
</dbReference>
<evidence type="ECO:0000256" key="3">
    <source>
        <dbReference type="ARBA" id="ARBA00008343"/>
    </source>
</evidence>
<evidence type="ECO:0000256" key="5">
    <source>
        <dbReference type="ARBA" id="ARBA00022023"/>
    </source>
</evidence>
<dbReference type="GO" id="GO:0034039">
    <property type="term" value="F:8-oxo-7,8-dihydroguanine DNA N-glycosylase activity"/>
    <property type="evidence" value="ECO:0007669"/>
    <property type="project" value="TreeGrafter"/>
</dbReference>
<dbReference type="NCBIfam" id="TIGR01084">
    <property type="entry name" value="mutY"/>
    <property type="match status" value="1"/>
</dbReference>
<dbReference type="SUPFAM" id="SSF48150">
    <property type="entry name" value="DNA-glycosylase"/>
    <property type="match status" value="1"/>
</dbReference>
<dbReference type="InterPro" id="IPR004036">
    <property type="entry name" value="Endonuclease-III-like_CS2"/>
</dbReference>
<dbReference type="EMBL" id="JPME01000012">
    <property type="protein sequence ID" value="KEZ90238.1"/>
    <property type="molecule type" value="Genomic_DNA"/>
</dbReference>
<organism evidence="16 17">
    <name type="scientific">Lacrimispora celerecrescens</name>
    <dbReference type="NCBI Taxonomy" id="29354"/>
    <lineage>
        <taxon>Bacteria</taxon>
        <taxon>Bacillati</taxon>
        <taxon>Bacillota</taxon>
        <taxon>Clostridia</taxon>
        <taxon>Lachnospirales</taxon>
        <taxon>Lachnospiraceae</taxon>
        <taxon>Lacrimispora</taxon>
    </lineage>
</organism>
<evidence type="ECO:0000256" key="4">
    <source>
        <dbReference type="ARBA" id="ARBA00012045"/>
    </source>
</evidence>
<dbReference type="GO" id="GO:0006284">
    <property type="term" value="P:base-excision repair"/>
    <property type="evidence" value="ECO:0007669"/>
    <property type="project" value="UniProtKB-UniRule"/>
</dbReference>
<comment type="function">
    <text evidence="2">Adenine glycosylase active on G-A mispairs. MutY also corrects error-prone DNA synthesis past GO lesions which are due to the oxidatively damaged form of guanine: 7,8-dihydro-8-oxoguanine (8-oxo-dGTP).</text>
</comment>